<evidence type="ECO:0000313" key="2">
    <source>
        <dbReference type="EMBL" id="KYG66120.1"/>
    </source>
</evidence>
<evidence type="ECO:0000313" key="3">
    <source>
        <dbReference type="Proteomes" id="UP000075320"/>
    </source>
</evidence>
<keyword evidence="1" id="KW-1133">Transmembrane helix</keyword>
<name>A0A150WNW9_BDEBC</name>
<dbReference type="RefSeq" id="WP_061833686.1">
    <property type="nucleotide sequence ID" value="NZ_LUKE01000001.1"/>
</dbReference>
<accession>A0A150WNW9</accession>
<dbReference type="OrthoDB" id="5298568at2"/>
<evidence type="ECO:0000256" key="1">
    <source>
        <dbReference type="SAM" id="Phobius"/>
    </source>
</evidence>
<feature type="transmembrane region" description="Helical" evidence="1">
    <location>
        <begin position="12"/>
        <end position="32"/>
    </location>
</feature>
<keyword evidence="1" id="KW-0812">Transmembrane</keyword>
<evidence type="ECO:0008006" key="4">
    <source>
        <dbReference type="Google" id="ProtNLM"/>
    </source>
</evidence>
<keyword evidence="3" id="KW-1185">Reference proteome</keyword>
<organism evidence="2 3">
    <name type="scientific">Bdellovibrio bacteriovorus</name>
    <dbReference type="NCBI Taxonomy" id="959"/>
    <lineage>
        <taxon>Bacteria</taxon>
        <taxon>Pseudomonadati</taxon>
        <taxon>Bdellovibrionota</taxon>
        <taxon>Bdellovibrionia</taxon>
        <taxon>Bdellovibrionales</taxon>
        <taxon>Pseudobdellovibrionaceae</taxon>
        <taxon>Bdellovibrio</taxon>
    </lineage>
</organism>
<reference evidence="2 3" key="1">
    <citation type="submission" date="2016-03" db="EMBL/GenBank/DDBJ databases">
        <authorList>
            <person name="Ploux O."/>
        </authorList>
    </citation>
    <scope>NUCLEOTIDE SEQUENCE [LARGE SCALE GENOMIC DNA]</scope>
    <source>
        <strain evidence="2 3">R0</strain>
    </source>
</reference>
<dbReference type="EMBL" id="LUKE01000001">
    <property type="protein sequence ID" value="KYG66120.1"/>
    <property type="molecule type" value="Genomic_DNA"/>
</dbReference>
<gene>
    <name evidence="2" type="ORF">AZI86_03385</name>
</gene>
<protein>
    <recommendedName>
        <fullName evidence="4">Pilus assembly protein</fullName>
    </recommendedName>
</protein>
<sequence>MKKKLIKNQSGQGLVEYLIIVAIVAVGSIAVIKAVGGNINVQFANVAQALGGKESRKKDAHEVTETMYKKRDFGSFFEGAVNSKSNKDQ</sequence>
<keyword evidence="1" id="KW-0472">Membrane</keyword>
<proteinExistence type="predicted"/>
<dbReference type="Proteomes" id="UP000075320">
    <property type="component" value="Unassembled WGS sequence"/>
</dbReference>
<comment type="caution">
    <text evidence="2">The sequence shown here is derived from an EMBL/GenBank/DDBJ whole genome shotgun (WGS) entry which is preliminary data.</text>
</comment>
<dbReference type="AlphaFoldDB" id="A0A150WNW9"/>